<reference evidence="1" key="1">
    <citation type="journal article" date="2022" name="Int. J. Mol. Sci.">
        <title>Draft Genome of Tanacetum Coccineum: Genomic Comparison of Closely Related Tanacetum-Family Plants.</title>
        <authorList>
            <person name="Yamashiro T."/>
            <person name="Shiraishi A."/>
            <person name="Nakayama K."/>
            <person name="Satake H."/>
        </authorList>
    </citation>
    <scope>NUCLEOTIDE SEQUENCE</scope>
</reference>
<protein>
    <submittedName>
        <fullName evidence="1">Uncharacterized protein</fullName>
    </submittedName>
</protein>
<sequence length="131" mass="14680">MVKGSIVLGLISKSGLELIELSRSDANSLSDFRKGVRYKFPWARRFLPAIHSGFLENCRPLTHLFEKETPFVFSEGVVDSFNTPQKKIDCGSVLNCSRWGLPCELICAMLRTSAIGAVLGHKEKKNKHFQP</sequence>
<keyword evidence="2" id="KW-1185">Reference proteome</keyword>
<accession>A0ABQ4Y865</accession>
<proteinExistence type="predicted"/>
<dbReference type="EMBL" id="BQNB010010146">
    <property type="protein sequence ID" value="GJS73327.1"/>
    <property type="molecule type" value="Genomic_DNA"/>
</dbReference>
<reference evidence="1" key="2">
    <citation type="submission" date="2022-01" db="EMBL/GenBank/DDBJ databases">
        <authorList>
            <person name="Yamashiro T."/>
            <person name="Shiraishi A."/>
            <person name="Satake H."/>
            <person name="Nakayama K."/>
        </authorList>
    </citation>
    <scope>NUCLEOTIDE SEQUENCE</scope>
</reference>
<name>A0ABQ4Y865_9ASTR</name>
<dbReference type="Proteomes" id="UP001151760">
    <property type="component" value="Unassembled WGS sequence"/>
</dbReference>
<gene>
    <name evidence="1" type="ORF">Tco_0706168</name>
</gene>
<organism evidence="1 2">
    <name type="scientific">Tanacetum coccineum</name>
    <dbReference type="NCBI Taxonomy" id="301880"/>
    <lineage>
        <taxon>Eukaryota</taxon>
        <taxon>Viridiplantae</taxon>
        <taxon>Streptophyta</taxon>
        <taxon>Embryophyta</taxon>
        <taxon>Tracheophyta</taxon>
        <taxon>Spermatophyta</taxon>
        <taxon>Magnoliopsida</taxon>
        <taxon>eudicotyledons</taxon>
        <taxon>Gunneridae</taxon>
        <taxon>Pentapetalae</taxon>
        <taxon>asterids</taxon>
        <taxon>campanulids</taxon>
        <taxon>Asterales</taxon>
        <taxon>Asteraceae</taxon>
        <taxon>Asteroideae</taxon>
        <taxon>Anthemideae</taxon>
        <taxon>Anthemidinae</taxon>
        <taxon>Tanacetum</taxon>
    </lineage>
</organism>
<comment type="caution">
    <text evidence="1">The sequence shown here is derived from an EMBL/GenBank/DDBJ whole genome shotgun (WGS) entry which is preliminary data.</text>
</comment>
<evidence type="ECO:0000313" key="2">
    <source>
        <dbReference type="Proteomes" id="UP001151760"/>
    </source>
</evidence>
<evidence type="ECO:0000313" key="1">
    <source>
        <dbReference type="EMBL" id="GJS73327.1"/>
    </source>
</evidence>